<dbReference type="PANTHER" id="PTHR32097">
    <property type="entry name" value="CAMP-BINDING PROTEIN 1-RELATED"/>
    <property type="match status" value="1"/>
</dbReference>
<sequence length="467" mass="48867">MELVKGANAPIAASEVLVAVVAAAPIDVAALLLTPAGKVRSDADFVFYNQPTAPGVTVQPPDAVRVAPGSVPGEIDKIVVTASLDGSGPADWGQAGPLRVTVTDTATGTVLATFAPTDLGRETALIACEIYRRQGAWKVRAVGQGYANGLAGIAIDFGISVDDEPQAVPVSTGQGSSAFAPPAQQQDQSRPYAPAPGPAPQQPYPAQQGRPYSAPQPYADAAPPPYLAQPHPASQPGQPQACSQHPPVFGSPPAAPPFDGPQTDGAARFGQPTVSLDKGRVSLRKNETVSLTKQGAPPLSRVRMGLGWDPAVSGRNIDLDASVIAYDNRAKKLVNVWFMRQEAFNGVIRHSGDNLTGRGEGDDEVISVDLTALGPEVYALVFTVNSFAGHTFDQVGRAHCRLVDDNSGAELVRFELSKGERTTGAFMCMLTRGAQGWNMTALGEYAKGSTVRKMVDPGKRFVLTSLG</sequence>
<feature type="compositionally biased region" description="Pro residues" evidence="1">
    <location>
        <begin position="193"/>
        <end position="203"/>
    </location>
</feature>
<keyword evidence="4" id="KW-1185">Reference proteome</keyword>
<reference evidence="3 4" key="1">
    <citation type="submission" date="2024-06" db="EMBL/GenBank/DDBJ databases">
        <title>The Natural Products Discovery Center: Release of the First 8490 Sequenced Strains for Exploring Actinobacteria Biosynthetic Diversity.</title>
        <authorList>
            <person name="Kalkreuter E."/>
            <person name="Kautsar S.A."/>
            <person name="Yang D."/>
            <person name="Bader C.D."/>
            <person name="Teijaro C.N."/>
            <person name="Fluegel L."/>
            <person name="Davis C.M."/>
            <person name="Simpson J.R."/>
            <person name="Lauterbach L."/>
            <person name="Steele A.D."/>
            <person name="Gui C."/>
            <person name="Meng S."/>
            <person name="Li G."/>
            <person name="Viehrig K."/>
            <person name="Ye F."/>
            <person name="Su P."/>
            <person name="Kiefer A.F."/>
            <person name="Nichols A."/>
            <person name="Cepeda A.J."/>
            <person name="Yan W."/>
            <person name="Fan B."/>
            <person name="Jiang Y."/>
            <person name="Adhikari A."/>
            <person name="Zheng C.-J."/>
            <person name="Schuster L."/>
            <person name="Cowan T.M."/>
            <person name="Smanski M.J."/>
            <person name="Chevrette M.G."/>
            <person name="De Carvalho L.P.S."/>
            <person name="Shen B."/>
        </authorList>
    </citation>
    <scope>NUCLEOTIDE SEQUENCE [LARGE SCALE GENOMIC DNA]</scope>
    <source>
        <strain evidence="3 4">NPDC050403</strain>
    </source>
</reference>
<dbReference type="EMBL" id="JBFAKC010000004">
    <property type="protein sequence ID" value="MEV0707966.1"/>
    <property type="molecule type" value="Genomic_DNA"/>
</dbReference>
<dbReference type="RefSeq" id="WP_357782124.1">
    <property type="nucleotide sequence ID" value="NZ_JBFAKC010000004.1"/>
</dbReference>
<dbReference type="Gene3D" id="2.60.60.30">
    <property type="entry name" value="sav2460 like domains"/>
    <property type="match status" value="2"/>
</dbReference>
<proteinExistence type="predicted"/>
<evidence type="ECO:0000313" key="3">
    <source>
        <dbReference type="EMBL" id="MEV0707966.1"/>
    </source>
</evidence>
<dbReference type="PANTHER" id="PTHR32097:SF17">
    <property type="entry name" value="CAMP-BINDING PROTEIN 1-RELATED"/>
    <property type="match status" value="1"/>
</dbReference>
<name>A0ABV3FRC5_9NOCA</name>
<comment type="caution">
    <text evidence="3">The sequence shown here is derived from an EMBL/GenBank/DDBJ whole genome shotgun (WGS) entry which is preliminary data.</text>
</comment>
<feature type="compositionally biased region" description="Pro residues" evidence="1">
    <location>
        <begin position="249"/>
        <end position="259"/>
    </location>
</feature>
<feature type="region of interest" description="Disordered" evidence="1">
    <location>
        <begin position="166"/>
        <end position="276"/>
    </location>
</feature>
<organism evidence="3 4">
    <name type="scientific">Nocardia aurea</name>
    <dbReference type="NCBI Taxonomy" id="2144174"/>
    <lineage>
        <taxon>Bacteria</taxon>
        <taxon>Bacillati</taxon>
        <taxon>Actinomycetota</taxon>
        <taxon>Actinomycetes</taxon>
        <taxon>Mycobacteriales</taxon>
        <taxon>Nocardiaceae</taxon>
        <taxon>Nocardia</taxon>
    </lineage>
</organism>
<feature type="compositionally biased region" description="Low complexity" evidence="1">
    <location>
        <begin position="204"/>
        <end position="221"/>
    </location>
</feature>
<dbReference type="InterPro" id="IPR003325">
    <property type="entry name" value="TerD"/>
</dbReference>
<protein>
    <submittedName>
        <fullName evidence="3">TerD family protein</fullName>
    </submittedName>
</protein>
<evidence type="ECO:0000256" key="1">
    <source>
        <dbReference type="SAM" id="MobiDB-lite"/>
    </source>
</evidence>
<evidence type="ECO:0000259" key="2">
    <source>
        <dbReference type="Pfam" id="PF02342"/>
    </source>
</evidence>
<feature type="domain" description="TerD" evidence="2">
    <location>
        <begin position="24"/>
        <end position="157"/>
    </location>
</feature>
<dbReference type="InterPro" id="IPR051324">
    <property type="entry name" value="Stress/Tellurium_Resist"/>
</dbReference>
<feature type="compositionally biased region" description="Polar residues" evidence="1">
    <location>
        <begin position="169"/>
        <end position="189"/>
    </location>
</feature>
<feature type="domain" description="TerD" evidence="2">
    <location>
        <begin position="281"/>
        <end position="449"/>
    </location>
</feature>
<dbReference type="CDD" id="cd06974">
    <property type="entry name" value="TerD_like"/>
    <property type="match status" value="2"/>
</dbReference>
<gene>
    <name evidence="3" type="ORF">AB0I48_10410</name>
</gene>
<accession>A0ABV3FRC5</accession>
<dbReference type="Pfam" id="PF02342">
    <property type="entry name" value="TerD"/>
    <property type="match status" value="2"/>
</dbReference>
<evidence type="ECO:0000313" key="4">
    <source>
        <dbReference type="Proteomes" id="UP001551695"/>
    </source>
</evidence>
<dbReference type="Proteomes" id="UP001551695">
    <property type="component" value="Unassembled WGS sequence"/>
</dbReference>